<evidence type="ECO:0000313" key="2">
    <source>
        <dbReference type="Proteomes" id="UP000304148"/>
    </source>
</evidence>
<dbReference type="Proteomes" id="UP000304148">
    <property type="component" value="Chromosome"/>
</dbReference>
<keyword evidence="1" id="KW-0489">Methyltransferase</keyword>
<protein>
    <submittedName>
        <fullName evidence="1">Lysine-N-methylase FliB</fullName>
    </submittedName>
</protein>
<reference evidence="2" key="1">
    <citation type="submission" date="2018-08" db="EMBL/GenBank/DDBJ databases">
        <authorList>
            <person name="Chevrot R."/>
        </authorList>
    </citation>
    <scope>NUCLEOTIDE SEQUENCE [LARGE SCALE GENOMIC DNA]</scope>
</reference>
<keyword evidence="1" id="KW-0808">Transferase</keyword>
<name>A0A383RJM9_PAEAL</name>
<organism evidence="1 2">
    <name type="scientific">Paenibacillus alvei</name>
    <name type="common">Bacillus alvei</name>
    <dbReference type="NCBI Taxonomy" id="44250"/>
    <lineage>
        <taxon>Bacteria</taxon>
        <taxon>Bacillati</taxon>
        <taxon>Bacillota</taxon>
        <taxon>Bacilli</taxon>
        <taxon>Bacillales</taxon>
        <taxon>Paenibacillaceae</taxon>
        <taxon>Paenibacillus</taxon>
    </lineage>
</organism>
<gene>
    <name evidence="1" type="ORF">PBLR_14922</name>
</gene>
<accession>A0A383RJM9</accession>
<evidence type="ECO:0000313" key="1">
    <source>
        <dbReference type="EMBL" id="SYX86496.1"/>
    </source>
</evidence>
<sequence>MKQVTLLPVYMKQFSCIGGDCEDTCCSGWRIDIDKATYKKYKNVREPGMKTKLSQGLKRNRAQADTSGSYAYINLDSNCMCPLLNEKGLCGIQEKLGEHMLSSVCATYPRVLNSVDSIAELSAKLSCPEAARLALLNPGGIDFEELEQDIKSEWIVAKSIGKQETTFKKELLWKLRVLAIDIIQNRKMAISDRLIMLGLFTDKLQKYLGDEQYDQVSELIKEYYVKMNHEGYIDSFNQIKINLKLQTRIITELVQIRATMGYSTDKTTVFHNDMVAGLTLGKNEDDDIRELIERNFSLNYKNHYQPFLGKYEFILENYLVNYIYSSLYPNITKNDVFDEYIQMCVLYSIIKIFMIGIAGYNKGLTPDDAVNVIQKISRQVEHNSKYLNHVRQLLKEHHFDTLGHLATMVKDSEVELLNLV</sequence>
<dbReference type="AlphaFoldDB" id="A0A383RJM9"/>
<dbReference type="EMBL" id="LS992241">
    <property type="protein sequence ID" value="SYX86496.1"/>
    <property type="molecule type" value="Genomic_DNA"/>
</dbReference>
<dbReference type="GO" id="GO:0008168">
    <property type="term" value="F:methyltransferase activity"/>
    <property type="evidence" value="ECO:0007669"/>
    <property type="project" value="UniProtKB-KW"/>
</dbReference>
<proteinExistence type="predicted"/>
<dbReference type="NCBIfam" id="NF038110">
    <property type="entry name" value="Lys_methyl_FliB"/>
    <property type="match status" value="1"/>
</dbReference>
<dbReference type="RefSeq" id="WP_138188418.1">
    <property type="nucleotide sequence ID" value="NZ_LS992241.1"/>
</dbReference>
<dbReference type="GO" id="GO:0032259">
    <property type="term" value="P:methylation"/>
    <property type="evidence" value="ECO:0007669"/>
    <property type="project" value="UniProtKB-KW"/>
</dbReference>